<dbReference type="EMBL" id="LMXI01000420">
    <property type="protein sequence ID" value="KRT58074.1"/>
    <property type="molecule type" value="Genomic_DNA"/>
</dbReference>
<dbReference type="Pfam" id="PF07238">
    <property type="entry name" value="PilZ"/>
    <property type="match status" value="1"/>
</dbReference>
<gene>
    <name evidence="2" type="ORF">Ga0074115_101199</name>
    <name evidence="3" type="ORF">Ga0076813_12748</name>
</gene>
<evidence type="ECO:0000313" key="4">
    <source>
        <dbReference type="Proteomes" id="UP000051276"/>
    </source>
</evidence>
<dbReference type="OrthoDB" id="7063044at2"/>
<evidence type="ECO:0000313" key="5">
    <source>
        <dbReference type="Proteomes" id="UP000051634"/>
    </source>
</evidence>
<feature type="domain" description="PilZ" evidence="1">
    <location>
        <begin position="5"/>
        <end position="89"/>
    </location>
</feature>
<dbReference type="AlphaFoldDB" id="A0A0T5Z582"/>
<name>A0A0T5Z582_9GAMM</name>
<dbReference type="InterPro" id="IPR009875">
    <property type="entry name" value="PilZ_domain"/>
</dbReference>
<evidence type="ECO:0000313" key="2">
    <source>
        <dbReference type="EMBL" id="KRT53863.1"/>
    </source>
</evidence>
<evidence type="ECO:0000313" key="3">
    <source>
        <dbReference type="EMBL" id="KRT58074.1"/>
    </source>
</evidence>
<comment type="caution">
    <text evidence="3">The sequence shown here is derived from an EMBL/GenBank/DDBJ whole genome shotgun (WGS) entry which is preliminary data.</text>
</comment>
<reference evidence="4 5" key="1">
    <citation type="submission" date="2015-11" db="EMBL/GenBank/DDBJ databases">
        <title>The genome of Candidatus Endoriftia persephone in Ridgeia piscesae and population structure of the North Eastern Pacific vestimentiferan symbionts.</title>
        <authorList>
            <person name="Perez M."/>
            <person name="Juniper K.S."/>
        </authorList>
    </citation>
    <scope>NUCLEOTIDE SEQUENCE [LARGE SCALE GENOMIC DNA]</scope>
    <source>
        <strain evidence="3">Ind10</strain>
        <strain evidence="2">Ind11</strain>
    </source>
</reference>
<dbReference type="EMBL" id="LDXT01000095">
    <property type="protein sequence ID" value="KRT53863.1"/>
    <property type="molecule type" value="Genomic_DNA"/>
</dbReference>
<proteinExistence type="predicted"/>
<dbReference type="RefSeq" id="WP_005959956.1">
    <property type="nucleotide sequence ID" value="NZ_KQ556899.1"/>
</dbReference>
<dbReference type="Proteomes" id="UP000051276">
    <property type="component" value="Unassembled WGS sequence"/>
</dbReference>
<dbReference type="SUPFAM" id="SSF141371">
    <property type="entry name" value="PilZ domain-like"/>
    <property type="match status" value="1"/>
</dbReference>
<keyword evidence="5" id="KW-1185">Reference proteome</keyword>
<dbReference type="Gene3D" id="2.40.10.220">
    <property type="entry name" value="predicted glycosyltransferase like domains"/>
    <property type="match status" value="1"/>
</dbReference>
<dbReference type="GO" id="GO:0035438">
    <property type="term" value="F:cyclic-di-GMP binding"/>
    <property type="evidence" value="ECO:0007669"/>
    <property type="project" value="InterPro"/>
</dbReference>
<organism evidence="3 4">
    <name type="scientific">endosymbiont of Ridgeia piscesae</name>
    <dbReference type="NCBI Taxonomy" id="54398"/>
    <lineage>
        <taxon>Bacteria</taxon>
        <taxon>Pseudomonadati</taxon>
        <taxon>Pseudomonadota</taxon>
        <taxon>Gammaproteobacteria</taxon>
        <taxon>sulfur-oxidizing symbionts</taxon>
    </lineage>
</organism>
<evidence type="ECO:0000259" key="1">
    <source>
        <dbReference type="Pfam" id="PF07238"/>
    </source>
</evidence>
<dbReference type="STRING" id="54398.Ga0074115_101199"/>
<sequence>MQRSNRTNQRHPTTFVATITSREGSQKDGVARNISTEGMMLELDSRQLSIGEQIEVSFSFHGQQWSIAAQVMHANTTGMGIRFSAAQPQLVRAATLEMGQSFAPVAGRIALA</sequence>
<protein>
    <submittedName>
        <fullName evidence="2 3">PilZ domain</fullName>
    </submittedName>
</protein>
<accession>A0A0T5Z582</accession>
<dbReference type="Proteomes" id="UP000051634">
    <property type="component" value="Unassembled WGS sequence"/>
</dbReference>